<sequence length="68" mass="7894">MEVQTIGRVRHKNLVSLLGYCSEGACRMLVYQYMENSNLDKWLHHDDSEISPLTWDIRMRILLGTAKG</sequence>
<dbReference type="Pfam" id="PF07714">
    <property type="entry name" value="PK_Tyr_Ser-Thr"/>
    <property type="match status" value="1"/>
</dbReference>
<dbReference type="GO" id="GO:0005524">
    <property type="term" value="F:ATP binding"/>
    <property type="evidence" value="ECO:0007669"/>
    <property type="project" value="UniProtKB-KW"/>
</dbReference>
<dbReference type="AlphaFoldDB" id="A0A4U6UZ18"/>
<evidence type="ECO:0000256" key="9">
    <source>
        <dbReference type="ARBA" id="ARBA00023136"/>
    </source>
</evidence>
<dbReference type="Gramene" id="TKW20644">
    <property type="protein sequence ID" value="TKW20644"/>
    <property type="gene ID" value="SEVIR_4G103400v2"/>
</dbReference>
<evidence type="ECO:0000313" key="12">
    <source>
        <dbReference type="Proteomes" id="UP000298652"/>
    </source>
</evidence>
<keyword evidence="4" id="KW-0812">Transmembrane</keyword>
<dbReference type="InterPro" id="IPR052232">
    <property type="entry name" value="RLK_Ser/Thr-Kinase"/>
</dbReference>
<evidence type="ECO:0000313" key="11">
    <source>
        <dbReference type="EMBL" id="TKW20644.1"/>
    </source>
</evidence>
<comment type="subcellular location">
    <subcellularLocation>
        <location evidence="1">Membrane</location>
        <topology evidence="1">Single-pass membrane protein</topology>
    </subcellularLocation>
</comment>
<evidence type="ECO:0000256" key="8">
    <source>
        <dbReference type="ARBA" id="ARBA00022989"/>
    </source>
</evidence>
<evidence type="ECO:0000256" key="6">
    <source>
        <dbReference type="ARBA" id="ARBA00022777"/>
    </source>
</evidence>
<dbReference type="GO" id="GO:0004672">
    <property type="term" value="F:protein kinase activity"/>
    <property type="evidence" value="ECO:0007669"/>
    <property type="project" value="InterPro"/>
</dbReference>
<feature type="domain" description="Protein kinase" evidence="10">
    <location>
        <begin position="1"/>
        <end position="68"/>
    </location>
</feature>
<accession>A0A4U6UZ18</accession>
<dbReference type="PANTHER" id="PTHR47984:SF24">
    <property type="entry name" value="OS10G0533150 PROTEIN"/>
    <property type="match status" value="1"/>
</dbReference>
<dbReference type="OMA" id="TIRRVRH"/>
<evidence type="ECO:0000256" key="5">
    <source>
        <dbReference type="ARBA" id="ARBA00022741"/>
    </source>
</evidence>
<dbReference type="Gene3D" id="1.10.510.10">
    <property type="entry name" value="Transferase(Phosphotransferase) domain 1"/>
    <property type="match status" value="1"/>
</dbReference>
<dbReference type="InterPro" id="IPR000719">
    <property type="entry name" value="Prot_kinase_dom"/>
</dbReference>
<keyword evidence="5" id="KW-0547">Nucleotide-binding</keyword>
<gene>
    <name evidence="11" type="ORF">SEVIR_4G103400v2</name>
</gene>
<dbReference type="InterPro" id="IPR011009">
    <property type="entry name" value="Kinase-like_dom_sf"/>
</dbReference>
<keyword evidence="9" id="KW-0472">Membrane</keyword>
<reference evidence="11" key="1">
    <citation type="submission" date="2019-03" db="EMBL/GenBank/DDBJ databases">
        <title>WGS assembly of Setaria viridis.</title>
        <authorList>
            <person name="Huang P."/>
            <person name="Jenkins J."/>
            <person name="Grimwood J."/>
            <person name="Barry K."/>
            <person name="Healey A."/>
            <person name="Mamidi S."/>
            <person name="Sreedasyam A."/>
            <person name="Shu S."/>
            <person name="Feldman M."/>
            <person name="Wu J."/>
            <person name="Yu Y."/>
            <person name="Chen C."/>
            <person name="Johnson J."/>
            <person name="Rokhsar D."/>
            <person name="Baxter I."/>
            <person name="Schmutz J."/>
            <person name="Brutnell T."/>
            <person name="Kellogg E."/>
        </authorList>
    </citation>
    <scope>NUCLEOTIDE SEQUENCE [LARGE SCALE GENOMIC DNA]</scope>
</reference>
<keyword evidence="12" id="KW-1185">Reference proteome</keyword>
<dbReference type="Proteomes" id="UP000298652">
    <property type="component" value="Chromosome 4"/>
</dbReference>
<keyword evidence="2" id="KW-0597">Phosphoprotein</keyword>
<dbReference type="GO" id="GO:0016020">
    <property type="term" value="C:membrane"/>
    <property type="evidence" value="ECO:0007669"/>
    <property type="project" value="UniProtKB-SubCell"/>
</dbReference>
<keyword evidence="8" id="KW-1133">Transmembrane helix</keyword>
<keyword evidence="6" id="KW-0418">Kinase</keyword>
<keyword evidence="3" id="KW-0808">Transferase</keyword>
<evidence type="ECO:0000256" key="1">
    <source>
        <dbReference type="ARBA" id="ARBA00004167"/>
    </source>
</evidence>
<proteinExistence type="predicted"/>
<evidence type="ECO:0000259" key="10">
    <source>
        <dbReference type="PROSITE" id="PS50011"/>
    </source>
</evidence>
<dbReference type="PANTHER" id="PTHR47984">
    <property type="entry name" value="OS01G0323000 PROTEIN"/>
    <property type="match status" value="1"/>
</dbReference>
<dbReference type="EMBL" id="CM016555">
    <property type="protein sequence ID" value="TKW20644.1"/>
    <property type="molecule type" value="Genomic_DNA"/>
</dbReference>
<organism evidence="11 12">
    <name type="scientific">Setaria viridis</name>
    <name type="common">Green bristlegrass</name>
    <name type="synonym">Setaria italica subsp. viridis</name>
    <dbReference type="NCBI Taxonomy" id="4556"/>
    <lineage>
        <taxon>Eukaryota</taxon>
        <taxon>Viridiplantae</taxon>
        <taxon>Streptophyta</taxon>
        <taxon>Embryophyta</taxon>
        <taxon>Tracheophyta</taxon>
        <taxon>Spermatophyta</taxon>
        <taxon>Magnoliopsida</taxon>
        <taxon>Liliopsida</taxon>
        <taxon>Poales</taxon>
        <taxon>Poaceae</taxon>
        <taxon>PACMAD clade</taxon>
        <taxon>Panicoideae</taxon>
        <taxon>Panicodae</taxon>
        <taxon>Paniceae</taxon>
        <taxon>Cenchrinae</taxon>
        <taxon>Setaria</taxon>
    </lineage>
</organism>
<protein>
    <recommendedName>
        <fullName evidence="10">Protein kinase domain-containing protein</fullName>
    </recommendedName>
</protein>
<dbReference type="SUPFAM" id="SSF56112">
    <property type="entry name" value="Protein kinase-like (PK-like)"/>
    <property type="match status" value="1"/>
</dbReference>
<keyword evidence="7" id="KW-0067">ATP-binding</keyword>
<evidence type="ECO:0000256" key="3">
    <source>
        <dbReference type="ARBA" id="ARBA00022679"/>
    </source>
</evidence>
<name>A0A4U6UZ18_SETVI</name>
<evidence type="ECO:0000256" key="4">
    <source>
        <dbReference type="ARBA" id="ARBA00022692"/>
    </source>
</evidence>
<evidence type="ECO:0000256" key="2">
    <source>
        <dbReference type="ARBA" id="ARBA00022553"/>
    </source>
</evidence>
<dbReference type="InterPro" id="IPR001245">
    <property type="entry name" value="Ser-Thr/Tyr_kinase_cat_dom"/>
</dbReference>
<dbReference type="PROSITE" id="PS50011">
    <property type="entry name" value="PROTEIN_KINASE_DOM"/>
    <property type="match status" value="1"/>
</dbReference>
<evidence type="ECO:0000256" key="7">
    <source>
        <dbReference type="ARBA" id="ARBA00022840"/>
    </source>
</evidence>